<dbReference type="CDD" id="cd04496">
    <property type="entry name" value="SSB_OBF"/>
    <property type="match status" value="1"/>
</dbReference>
<feature type="compositionally biased region" description="Basic and acidic residues" evidence="4">
    <location>
        <begin position="103"/>
        <end position="119"/>
    </location>
</feature>
<dbReference type="EMBL" id="FTOJ01000001">
    <property type="protein sequence ID" value="SIS64675.1"/>
    <property type="molecule type" value="Genomic_DNA"/>
</dbReference>
<dbReference type="Pfam" id="PF00436">
    <property type="entry name" value="SSB"/>
    <property type="match status" value="1"/>
</dbReference>
<evidence type="ECO:0000256" key="3">
    <source>
        <dbReference type="RuleBase" id="RU000524"/>
    </source>
</evidence>
<dbReference type="Gene3D" id="2.40.50.140">
    <property type="entry name" value="Nucleic acid-binding proteins"/>
    <property type="match status" value="1"/>
</dbReference>
<feature type="compositionally biased region" description="Acidic residues" evidence="4">
    <location>
        <begin position="132"/>
        <end position="142"/>
    </location>
</feature>
<sequence>MNIIGRITKNAEINTLTNSKQVVNFSIAINDNYKSKQGERVEQTTYFNCSYWISPNVAKILTKGTLVELTGRASSNAWIGKDGEIRSGLNFHTSNIKLHSSGKKSESNEISFEQKDKSTDNTNSKTHKNEFVQDEIEDDLPF</sequence>
<organism evidence="6 7">
    <name type="scientific">Chryseobacterium piscicola</name>
    <dbReference type="NCBI Taxonomy" id="551459"/>
    <lineage>
        <taxon>Bacteria</taxon>
        <taxon>Pseudomonadati</taxon>
        <taxon>Bacteroidota</taxon>
        <taxon>Flavobacteriia</taxon>
        <taxon>Flavobacteriales</taxon>
        <taxon>Weeksellaceae</taxon>
        <taxon>Chryseobacterium group</taxon>
        <taxon>Chryseobacterium</taxon>
    </lineage>
</organism>
<evidence type="ECO:0000256" key="4">
    <source>
        <dbReference type="SAM" id="MobiDB-lite"/>
    </source>
</evidence>
<evidence type="ECO:0000313" key="7">
    <source>
        <dbReference type="Proteomes" id="UP000186246"/>
    </source>
</evidence>
<dbReference type="Proteomes" id="UP000238314">
    <property type="component" value="Unassembled WGS sequence"/>
</dbReference>
<dbReference type="GO" id="GO:0003697">
    <property type="term" value="F:single-stranded DNA binding"/>
    <property type="evidence" value="ECO:0007669"/>
    <property type="project" value="InterPro"/>
</dbReference>
<dbReference type="EMBL" id="MUGO01000008">
    <property type="protein sequence ID" value="PQA94995.1"/>
    <property type="molecule type" value="Genomic_DNA"/>
</dbReference>
<keyword evidence="1 2" id="KW-0238">DNA-binding</keyword>
<reference evidence="5 8" key="1">
    <citation type="submission" date="2016-11" db="EMBL/GenBank/DDBJ databases">
        <title>Whole genomes of Flavobacteriaceae.</title>
        <authorList>
            <person name="Stine C."/>
            <person name="Li C."/>
            <person name="Tadesse D."/>
        </authorList>
    </citation>
    <scope>NUCLEOTIDE SEQUENCE [LARGE SCALE GENOMIC DNA]</scope>
    <source>
        <strain evidence="5 8">DSM 21068</strain>
    </source>
</reference>
<gene>
    <name evidence="5" type="ORF">B0A70_06655</name>
    <name evidence="6" type="ORF">SAMN05421796_101799</name>
</gene>
<dbReference type="InterPro" id="IPR011344">
    <property type="entry name" value="ssDNA-bd"/>
</dbReference>
<reference evidence="7" key="2">
    <citation type="submission" date="2017-01" db="EMBL/GenBank/DDBJ databases">
        <authorList>
            <person name="Varghese N."/>
            <person name="Submissions S."/>
        </authorList>
    </citation>
    <scope>NUCLEOTIDE SEQUENCE [LARGE SCALE GENOMIC DNA]</scope>
    <source>
        <strain evidence="7">DSM 21068</strain>
    </source>
</reference>
<dbReference type="InterPro" id="IPR000424">
    <property type="entry name" value="Primosome_PriB/ssb"/>
</dbReference>
<dbReference type="SUPFAM" id="SSF50249">
    <property type="entry name" value="Nucleic acid-binding proteins"/>
    <property type="match status" value="1"/>
</dbReference>
<dbReference type="PROSITE" id="PS50935">
    <property type="entry name" value="SSB"/>
    <property type="match status" value="1"/>
</dbReference>
<dbReference type="InterPro" id="IPR012340">
    <property type="entry name" value="NA-bd_OB-fold"/>
</dbReference>
<protein>
    <recommendedName>
        <fullName evidence="2 3">Single-stranded DNA-binding protein</fullName>
    </recommendedName>
</protein>
<reference evidence="6" key="3">
    <citation type="submission" date="2017-01" db="EMBL/GenBank/DDBJ databases">
        <authorList>
            <person name="Mah S.A."/>
            <person name="Swanson W.J."/>
            <person name="Moy G.W."/>
            <person name="Vacquier V.D."/>
        </authorList>
    </citation>
    <scope>NUCLEOTIDE SEQUENCE [LARGE SCALE GENOMIC DNA]</scope>
    <source>
        <strain evidence="6">DSM 21068</strain>
    </source>
</reference>
<evidence type="ECO:0000313" key="5">
    <source>
        <dbReference type="EMBL" id="PQA94995.1"/>
    </source>
</evidence>
<evidence type="ECO:0000313" key="6">
    <source>
        <dbReference type="EMBL" id="SIS64675.1"/>
    </source>
</evidence>
<keyword evidence="8" id="KW-1185">Reference proteome</keyword>
<dbReference type="STRING" id="551459.SAMN05421796_101799"/>
<dbReference type="Proteomes" id="UP000186246">
    <property type="component" value="Unassembled WGS sequence"/>
</dbReference>
<dbReference type="GO" id="GO:0006260">
    <property type="term" value="P:DNA replication"/>
    <property type="evidence" value="ECO:0007669"/>
    <property type="project" value="InterPro"/>
</dbReference>
<dbReference type="OrthoDB" id="1265936at2"/>
<dbReference type="PIRSF" id="PIRSF002070">
    <property type="entry name" value="SSB"/>
    <property type="match status" value="1"/>
</dbReference>
<dbReference type="RefSeq" id="WP_076449980.1">
    <property type="nucleotide sequence ID" value="NZ_FTOJ01000001.1"/>
</dbReference>
<accession>A0A1N7KSY8</accession>
<proteinExistence type="predicted"/>
<dbReference type="AlphaFoldDB" id="A0A1N7KSY8"/>
<evidence type="ECO:0000313" key="8">
    <source>
        <dbReference type="Proteomes" id="UP000238314"/>
    </source>
</evidence>
<dbReference type="NCBIfam" id="TIGR00621">
    <property type="entry name" value="ssb"/>
    <property type="match status" value="1"/>
</dbReference>
<feature type="region of interest" description="Disordered" evidence="4">
    <location>
        <begin position="98"/>
        <end position="142"/>
    </location>
</feature>
<name>A0A1N7KSY8_9FLAO</name>
<evidence type="ECO:0000256" key="2">
    <source>
        <dbReference type="PIRNR" id="PIRNR002070"/>
    </source>
</evidence>
<evidence type="ECO:0000256" key="1">
    <source>
        <dbReference type="ARBA" id="ARBA00023125"/>
    </source>
</evidence>